<keyword evidence="14" id="KW-1185">Reference proteome</keyword>
<keyword evidence="5" id="KW-0808">Transferase</keyword>
<comment type="similarity">
    <text evidence="1">Belongs to the N(4)/N(6)-methyltransferase family.</text>
</comment>
<dbReference type="RefSeq" id="WP_059757402.1">
    <property type="nucleotide sequence ID" value="NZ_LDUG01000036.1"/>
</dbReference>
<dbReference type="InterPro" id="IPR044946">
    <property type="entry name" value="Restrct_endonuc_typeI_TRD_sf"/>
</dbReference>
<evidence type="ECO:0000313" key="14">
    <source>
        <dbReference type="Proteomes" id="UP000064243"/>
    </source>
</evidence>
<dbReference type="InterPro" id="IPR051537">
    <property type="entry name" value="DNA_Adenine_Mtase"/>
</dbReference>
<dbReference type="GO" id="GO:0009307">
    <property type="term" value="P:DNA restriction-modification system"/>
    <property type="evidence" value="ECO:0007669"/>
    <property type="project" value="UniProtKB-KW"/>
</dbReference>
<feature type="domain" description="Type I restriction modification DNA specificity" evidence="11">
    <location>
        <begin position="647"/>
        <end position="811"/>
    </location>
</feature>
<comment type="caution">
    <text evidence="13">The sequence shown here is derived from an EMBL/GenBank/DDBJ whole genome shotgun (WGS) entry which is preliminary data.</text>
</comment>
<dbReference type="EMBL" id="LDUG01000036">
    <property type="protein sequence ID" value="KVW94296.1"/>
    <property type="molecule type" value="Genomic_DNA"/>
</dbReference>
<dbReference type="InterPro" id="IPR038333">
    <property type="entry name" value="T1MK-like_N_sf"/>
</dbReference>
<evidence type="ECO:0000256" key="4">
    <source>
        <dbReference type="ARBA" id="ARBA00022603"/>
    </source>
</evidence>
<evidence type="ECO:0000313" key="13">
    <source>
        <dbReference type="EMBL" id="KVW94296.1"/>
    </source>
</evidence>
<feature type="domain" description="DNA methylase adenine-specific" evidence="12">
    <location>
        <begin position="133"/>
        <end position="431"/>
    </location>
</feature>
<dbReference type="Proteomes" id="UP000064243">
    <property type="component" value="Unassembled WGS sequence"/>
</dbReference>
<gene>
    <name evidence="13" type="ORF">ABW22_12980</name>
</gene>
<protein>
    <recommendedName>
        <fullName evidence="3">site-specific DNA-methyltransferase (adenine-specific)</fullName>
        <ecNumber evidence="3">2.1.1.72</ecNumber>
    </recommendedName>
</protein>
<dbReference type="Pfam" id="PF02384">
    <property type="entry name" value="N6_Mtase"/>
    <property type="match status" value="1"/>
</dbReference>
<comment type="similarity">
    <text evidence="2">Belongs to the type-I restriction system S methylase family.</text>
</comment>
<feature type="region of interest" description="Disordered" evidence="10">
    <location>
        <begin position="200"/>
        <end position="224"/>
    </location>
</feature>
<dbReference type="GO" id="GO:0008170">
    <property type="term" value="F:N-methyltransferase activity"/>
    <property type="evidence" value="ECO:0007669"/>
    <property type="project" value="InterPro"/>
</dbReference>
<dbReference type="Gene3D" id="3.40.50.150">
    <property type="entry name" value="Vaccinia Virus protein VP39"/>
    <property type="match status" value="1"/>
</dbReference>
<feature type="domain" description="Type I restriction modification DNA specificity" evidence="11">
    <location>
        <begin position="488"/>
        <end position="618"/>
    </location>
</feature>
<dbReference type="PRINTS" id="PR00507">
    <property type="entry name" value="N12N6MTFRASE"/>
</dbReference>
<keyword evidence="4" id="KW-0489">Methyltransferase</keyword>
<proteinExistence type="inferred from homology"/>
<dbReference type="PATRIC" id="fig|36861.3.peg.2383"/>
<organism evidence="13 14">
    <name type="scientific">Thiobacillus denitrificans</name>
    <dbReference type="NCBI Taxonomy" id="36861"/>
    <lineage>
        <taxon>Bacteria</taxon>
        <taxon>Pseudomonadati</taxon>
        <taxon>Pseudomonadota</taxon>
        <taxon>Betaproteobacteria</taxon>
        <taxon>Nitrosomonadales</taxon>
        <taxon>Thiobacillaceae</taxon>
        <taxon>Thiobacillus</taxon>
    </lineage>
</organism>
<keyword evidence="8" id="KW-0238">DNA-binding</keyword>
<dbReference type="Gene3D" id="1.20.1260.30">
    <property type="match status" value="1"/>
</dbReference>
<feature type="region of interest" description="Disordered" evidence="10">
    <location>
        <begin position="428"/>
        <end position="449"/>
    </location>
</feature>
<comment type="catalytic activity">
    <reaction evidence="9">
        <text>a 2'-deoxyadenosine in DNA + S-adenosyl-L-methionine = an N(6)-methyl-2'-deoxyadenosine in DNA + S-adenosyl-L-homocysteine + H(+)</text>
        <dbReference type="Rhea" id="RHEA:15197"/>
        <dbReference type="Rhea" id="RHEA-COMP:12418"/>
        <dbReference type="Rhea" id="RHEA-COMP:12419"/>
        <dbReference type="ChEBI" id="CHEBI:15378"/>
        <dbReference type="ChEBI" id="CHEBI:57856"/>
        <dbReference type="ChEBI" id="CHEBI:59789"/>
        <dbReference type="ChEBI" id="CHEBI:90615"/>
        <dbReference type="ChEBI" id="CHEBI:90616"/>
        <dbReference type="EC" id="2.1.1.72"/>
    </reaction>
</comment>
<dbReference type="CDD" id="cd17267">
    <property type="entry name" value="RMtype1_S_EcoAO83I-TRD1-CR1_like"/>
    <property type="match status" value="1"/>
</dbReference>
<evidence type="ECO:0000256" key="3">
    <source>
        <dbReference type="ARBA" id="ARBA00011900"/>
    </source>
</evidence>
<dbReference type="Pfam" id="PF01420">
    <property type="entry name" value="Methylase_S"/>
    <property type="match status" value="2"/>
</dbReference>
<evidence type="ECO:0000256" key="6">
    <source>
        <dbReference type="ARBA" id="ARBA00022691"/>
    </source>
</evidence>
<dbReference type="GO" id="GO:0032259">
    <property type="term" value="P:methylation"/>
    <property type="evidence" value="ECO:0007669"/>
    <property type="project" value="UniProtKB-KW"/>
</dbReference>
<keyword evidence="6" id="KW-0949">S-adenosyl-L-methionine</keyword>
<evidence type="ECO:0000256" key="7">
    <source>
        <dbReference type="ARBA" id="ARBA00022747"/>
    </source>
</evidence>
<dbReference type="GO" id="GO:0003677">
    <property type="term" value="F:DNA binding"/>
    <property type="evidence" value="ECO:0007669"/>
    <property type="project" value="UniProtKB-KW"/>
</dbReference>
<dbReference type="Gene3D" id="3.90.220.20">
    <property type="entry name" value="DNA methylase specificity domains"/>
    <property type="match status" value="2"/>
</dbReference>
<dbReference type="SUPFAM" id="SSF116734">
    <property type="entry name" value="DNA methylase specificity domain"/>
    <property type="match status" value="2"/>
</dbReference>
<dbReference type="EC" id="2.1.1.72" evidence="3"/>
<dbReference type="SUPFAM" id="SSF53335">
    <property type="entry name" value="S-adenosyl-L-methionine-dependent methyltransferases"/>
    <property type="match status" value="1"/>
</dbReference>
<name>A0A106BKS4_THIDE</name>
<dbReference type="PANTHER" id="PTHR42933:SF3">
    <property type="entry name" value="TYPE I RESTRICTION ENZYME MJAVIII METHYLASE SUBUNIT"/>
    <property type="match status" value="1"/>
</dbReference>
<evidence type="ECO:0000256" key="5">
    <source>
        <dbReference type="ARBA" id="ARBA00022679"/>
    </source>
</evidence>
<evidence type="ECO:0000256" key="1">
    <source>
        <dbReference type="ARBA" id="ARBA00006594"/>
    </source>
</evidence>
<evidence type="ECO:0000256" key="8">
    <source>
        <dbReference type="ARBA" id="ARBA00023125"/>
    </source>
</evidence>
<dbReference type="AlphaFoldDB" id="A0A106BKS4"/>
<keyword evidence="7" id="KW-0680">Restriction system</keyword>
<evidence type="ECO:0000256" key="2">
    <source>
        <dbReference type="ARBA" id="ARBA00010923"/>
    </source>
</evidence>
<dbReference type="InterPro" id="IPR003356">
    <property type="entry name" value="DNA_methylase_A-5"/>
</dbReference>
<dbReference type="CDD" id="cd17283">
    <property type="entry name" value="RMtype1_S_Hpy180ORF7835P_TRD2-CR2_like"/>
    <property type="match status" value="1"/>
</dbReference>
<evidence type="ECO:0000259" key="12">
    <source>
        <dbReference type="Pfam" id="PF02384"/>
    </source>
</evidence>
<dbReference type="GO" id="GO:0009007">
    <property type="term" value="F:site-specific DNA-methyltransferase (adenine-specific) activity"/>
    <property type="evidence" value="ECO:0007669"/>
    <property type="project" value="UniProtKB-EC"/>
</dbReference>
<dbReference type="InterPro" id="IPR000055">
    <property type="entry name" value="Restrct_endonuc_typeI_TRD"/>
</dbReference>
<sequence length="845" mass="93333">MLDTATKRRIDTARDILVGKVPDPKSQVEQITIALIYKFMDDMDAESEELGGKRKFFTGDFARYGWAKLMRSGLGGHETLALYAEGITKMPENPGIPPLFRDIFKNAYLPYRDPETLKSFLKIIDEFSYDHSERLGDAFEYLLSVLGSQGDAGQFRTPRHIIDFMVEVLDPKKNETVLDPACGTAGFLISSYKHILKTNTSLPSPSGRGAGGEGSRTGDLLTPDDRGRLAQNFRGYDISPDMVRLSLVNLYLHGFTDPHIFEYDTLTSEERWNEFADVILANPPFMSPKGGIKPHKRFSIQAKRSEVLFVDYMAEHLTPQGRAGIIVPEGVIFQSQTAYKQLRKLLVENSLIAVVSLPAGCFNPYSGVKTSILILDKSLAKQSDSIAFFRVENDGFGLGAQRRAFDKNDLPQVKAELAEYLHRLRAGETVEPSPSGESEARGAKPQGEGFQPTLGLIVPKEKIAANGDYNLSGERYRVGTASASIFPMVELGEVITLQRGYDLPKQSWLEGPHPIVGSNGVIGHHAEWKESGPGVVTGRSGTIGKVHFIESAYYWPHNTSLFVKDFKGNDPKFVKLLLEAIDLKSLGAQTAAVPSLDRKNAHRVKVPLPPLEVQKEIVVEIEGYQKVINGARAVLDHYRPHIPIHPDWPMVELGELCTIERGASPRPIHDFITDATDGVNWIKIGDAEVGGKYITATKERVTPAGAAKSRRVKPGDFVLSNSMSFGRPYIMATEGCIHDGWLLLRDQSDRLDKDFLYNILGSSIVFAQFEQAATGGVVNNLNSEIVRGVKIPLPPLATQQAIVAEIEAEQALVATNRELIARFEKKIQATLARVWGEAAPLDPEF</sequence>
<accession>A0A106BKS4</accession>
<evidence type="ECO:0000259" key="11">
    <source>
        <dbReference type="Pfam" id="PF01420"/>
    </source>
</evidence>
<dbReference type="OrthoDB" id="9784823at2"/>
<dbReference type="PANTHER" id="PTHR42933">
    <property type="entry name" value="SLR6095 PROTEIN"/>
    <property type="match status" value="1"/>
</dbReference>
<evidence type="ECO:0000256" key="10">
    <source>
        <dbReference type="SAM" id="MobiDB-lite"/>
    </source>
</evidence>
<reference evidence="13 14" key="1">
    <citation type="journal article" date="2015" name="Appl. Environ. Microbiol.">
        <title>Aerobic and Anaerobic Thiosulfate Oxidation by a Cold-Adapted, Subglacial Chemoautotroph.</title>
        <authorList>
            <person name="Harrold Z.R."/>
            <person name="Skidmore M.L."/>
            <person name="Hamilton T.L."/>
            <person name="Desch L."/>
            <person name="Amada K."/>
            <person name="van Gelder W."/>
            <person name="Glover K."/>
            <person name="Roden E.E."/>
            <person name="Boyd E.S."/>
        </authorList>
    </citation>
    <scope>NUCLEOTIDE SEQUENCE [LARGE SCALE GENOMIC DNA]</scope>
    <source>
        <strain evidence="13 14">RG</strain>
    </source>
</reference>
<evidence type="ECO:0000256" key="9">
    <source>
        <dbReference type="ARBA" id="ARBA00047942"/>
    </source>
</evidence>
<dbReference type="InterPro" id="IPR029063">
    <property type="entry name" value="SAM-dependent_MTases_sf"/>
</dbReference>